<reference evidence="9 10" key="1">
    <citation type="submission" date="2014-12" db="EMBL/GenBank/DDBJ databases">
        <title>16Stimator: statistical estimation of ribosomal gene copy numbers from draft genome assemblies.</title>
        <authorList>
            <person name="Perisin M.A."/>
            <person name="Vetter M."/>
            <person name="Gilbert J.A."/>
            <person name="Bergelson J."/>
        </authorList>
    </citation>
    <scope>NUCLEOTIDE SEQUENCE [LARGE SCALE GENOMIC DNA]</scope>
    <source>
        <strain evidence="9 10">MEDvA23</strain>
    </source>
</reference>
<dbReference type="SUPFAM" id="SSF55961">
    <property type="entry name" value="Bet v1-like"/>
    <property type="match status" value="1"/>
</dbReference>
<name>A0A0D0M1A2_VARPD</name>
<dbReference type="EMBL" id="JXQQ01000010">
    <property type="protein sequence ID" value="KIQ35413.1"/>
    <property type="molecule type" value="Genomic_DNA"/>
</dbReference>
<keyword evidence="4" id="KW-0560">Oxidoreductase</keyword>
<evidence type="ECO:0000256" key="5">
    <source>
        <dbReference type="ARBA" id="ARBA00023004"/>
    </source>
</evidence>
<feature type="compositionally biased region" description="Basic and acidic residues" evidence="7">
    <location>
        <begin position="398"/>
        <end position="408"/>
    </location>
</feature>
<evidence type="ECO:0000256" key="4">
    <source>
        <dbReference type="ARBA" id="ARBA00023002"/>
    </source>
</evidence>
<protein>
    <submittedName>
        <fullName evidence="9">Oxidoreductase</fullName>
    </submittedName>
</protein>
<evidence type="ECO:0000313" key="10">
    <source>
        <dbReference type="Proteomes" id="UP000032067"/>
    </source>
</evidence>
<dbReference type="PROSITE" id="PS51296">
    <property type="entry name" value="RIESKE"/>
    <property type="match status" value="1"/>
</dbReference>
<dbReference type="OrthoDB" id="9790995at2"/>
<feature type="region of interest" description="Disordered" evidence="7">
    <location>
        <begin position="387"/>
        <end position="416"/>
    </location>
</feature>
<evidence type="ECO:0000256" key="6">
    <source>
        <dbReference type="ARBA" id="ARBA00023014"/>
    </source>
</evidence>
<accession>A0A0D0M1A2</accession>
<keyword evidence="6" id="KW-0411">Iron-sulfur</keyword>
<comment type="similarity">
    <text evidence="1">Belongs to the bacterial ring-hydroxylating dioxygenase alpha subunit family.</text>
</comment>
<keyword evidence="5" id="KW-0408">Iron</keyword>
<feature type="domain" description="Rieske" evidence="8">
    <location>
        <begin position="43"/>
        <end position="118"/>
    </location>
</feature>
<comment type="caution">
    <text evidence="9">The sequence shown here is derived from an EMBL/GenBank/DDBJ whole genome shotgun (WGS) entry which is preliminary data.</text>
</comment>
<dbReference type="Pfam" id="PF00848">
    <property type="entry name" value="Ring_hydroxyl_A"/>
    <property type="match status" value="1"/>
</dbReference>
<dbReference type="AlphaFoldDB" id="A0A0D0M1A2"/>
<evidence type="ECO:0000256" key="2">
    <source>
        <dbReference type="ARBA" id="ARBA00022714"/>
    </source>
</evidence>
<evidence type="ECO:0000259" key="8">
    <source>
        <dbReference type="PROSITE" id="PS51296"/>
    </source>
</evidence>
<gene>
    <name evidence="9" type="ORF">RT97_06100</name>
</gene>
<dbReference type="GO" id="GO:0016491">
    <property type="term" value="F:oxidoreductase activity"/>
    <property type="evidence" value="ECO:0007669"/>
    <property type="project" value="UniProtKB-KW"/>
</dbReference>
<dbReference type="PANTHER" id="PTHR43756:SF1">
    <property type="entry name" value="3-PHENYLPROPIONATE_CINNAMIC ACID DIOXYGENASE SUBUNIT ALPHA"/>
    <property type="match status" value="1"/>
</dbReference>
<dbReference type="InterPro" id="IPR017941">
    <property type="entry name" value="Rieske_2Fe-2S"/>
</dbReference>
<dbReference type="PRINTS" id="PR00090">
    <property type="entry name" value="RNGDIOXGNASE"/>
</dbReference>
<evidence type="ECO:0000256" key="3">
    <source>
        <dbReference type="ARBA" id="ARBA00022723"/>
    </source>
</evidence>
<dbReference type="PANTHER" id="PTHR43756">
    <property type="entry name" value="CHOLINE MONOOXYGENASE, CHLOROPLASTIC"/>
    <property type="match status" value="1"/>
</dbReference>
<dbReference type="Gene3D" id="2.102.10.10">
    <property type="entry name" value="Rieske [2Fe-2S] iron-sulphur domain"/>
    <property type="match status" value="1"/>
</dbReference>
<evidence type="ECO:0000256" key="1">
    <source>
        <dbReference type="ARBA" id="ARBA00008751"/>
    </source>
</evidence>
<sequence>MTLEQFGSARIASLVQSDKVHKDLYLSEELFALEQRELFGNTWSFLGHASQIADSGDFFTVEVAGQSLIVLRDDKGEIRALHNRCAHKGAQLLTVESGRLTGRFLRCPYHAWSYRLDGALAAYPLRSGYENTGLMACESGRGLSPVADLHVYRDFIFARLNADGPAFDAYFGDVLPTIDLMVDRSPVGRLEIAGGVLRSVVHCNWKLYLENVNDSVHPASTHESAVRAAQAVARDRGSEPMPLAFEQILPFGERYEFFEGMGGRVFPNGHSISGTRFSVHSGYGNLGQYVQDLQAAHGEARAKQVLEQSPQNTVLYPSLAIKGSPQTIRVIRPVAVDRTVVEAWNFRTVGGPDLLLDRALTYSRLVFSPMSVVAHDDLHLFESQQKGLRSGPNPWVSLHREHTPDEAKQQTAETSGTSELLMRNQYRAWAKFMTLNMKEA</sequence>
<evidence type="ECO:0000313" key="9">
    <source>
        <dbReference type="EMBL" id="KIQ35413.1"/>
    </source>
</evidence>
<dbReference type="Proteomes" id="UP000032067">
    <property type="component" value="Unassembled WGS sequence"/>
</dbReference>
<keyword evidence="2" id="KW-0001">2Fe-2S</keyword>
<dbReference type="RefSeq" id="WP_042577838.1">
    <property type="nucleotide sequence ID" value="NZ_JXQQ01000010.1"/>
</dbReference>
<keyword evidence="3" id="KW-0479">Metal-binding</keyword>
<dbReference type="InterPro" id="IPR001663">
    <property type="entry name" value="Rng_hydr_dOase-A"/>
</dbReference>
<dbReference type="Pfam" id="PF00355">
    <property type="entry name" value="Rieske"/>
    <property type="match status" value="1"/>
</dbReference>
<dbReference type="SUPFAM" id="SSF50022">
    <property type="entry name" value="ISP domain"/>
    <property type="match status" value="1"/>
</dbReference>
<dbReference type="InterPro" id="IPR015879">
    <property type="entry name" value="Ring_hydroxy_dOase_asu_C_dom"/>
</dbReference>
<evidence type="ECO:0000256" key="7">
    <source>
        <dbReference type="SAM" id="MobiDB-lite"/>
    </source>
</evidence>
<dbReference type="GO" id="GO:0005506">
    <property type="term" value="F:iron ion binding"/>
    <property type="evidence" value="ECO:0007669"/>
    <property type="project" value="InterPro"/>
</dbReference>
<dbReference type="CDD" id="cd08879">
    <property type="entry name" value="RHO_alpha_C_AntDO-like"/>
    <property type="match status" value="1"/>
</dbReference>
<dbReference type="Gene3D" id="3.90.380.10">
    <property type="entry name" value="Naphthalene 1,2-dioxygenase Alpha Subunit, Chain A, domain 1"/>
    <property type="match status" value="1"/>
</dbReference>
<dbReference type="InterPro" id="IPR036922">
    <property type="entry name" value="Rieske_2Fe-2S_sf"/>
</dbReference>
<organism evidence="9 10">
    <name type="scientific">Variovorax paradoxus</name>
    <dbReference type="NCBI Taxonomy" id="34073"/>
    <lineage>
        <taxon>Bacteria</taxon>
        <taxon>Pseudomonadati</taxon>
        <taxon>Pseudomonadota</taxon>
        <taxon>Betaproteobacteria</taxon>
        <taxon>Burkholderiales</taxon>
        <taxon>Comamonadaceae</taxon>
        <taxon>Variovorax</taxon>
    </lineage>
</organism>
<proteinExistence type="inferred from homology"/>
<dbReference type="GO" id="GO:0051537">
    <property type="term" value="F:2 iron, 2 sulfur cluster binding"/>
    <property type="evidence" value="ECO:0007669"/>
    <property type="project" value="UniProtKB-KW"/>
</dbReference>